<keyword evidence="16" id="KW-1185">Reference proteome</keyword>
<feature type="domain" description="Type II secretion system protein GspI C-terminal" evidence="13">
    <location>
        <begin position="39"/>
        <end position="117"/>
    </location>
</feature>
<dbReference type="GO" id="GO:0015628">
    <property type="term" value="P:protein secretion by the type II secretion system"/>
    <property type="evidence" value="ECO:0007669"/>
    <property type="project" value="UniProtKB-UniRule"/>
</dbReference>
<name>A0A2I5T6E9_SERS3</name>
<reference evidence="15" key="2">
    <citation type="submission" date="2013-09" db="EMBL/GenBank/DDBJ databases">
        <authorList>
            <person name="Wang G."/>
            <person name="Yang Y."/>
            <person name="Su Y."/>
        </authorList>
    </citation>
    <scope>NUCLEOTIDE SEQUENCE</scope>
    <source>
        <strain evidence="15">ATCC 39006</strain>
    </source>
</reference>
<comment type="subcellular location">
    <subcellularLocation>
        <location evidence="2 12">Cell inner membrane</location>
        <topology evidence="2 12">Single-pass membrane protein</topology>
    </subcellularLocation>
</comment>
<dbReference type="OrthoDB" id="6121517at2"/>
<evidence type="ECO:0000256" key="10">
    <source>
        <dbReference type="ARBA" id="ARBA00022989"/>
    </source>
</evidence>
<evidence type="ECO:0000256" key="3">
    <source>
        <dbReference type="ARBA" id="ARBA00008358"/>
    </source>
</evidence>
<evidence type="ECO:0000256" key="7">
    <source>
        <dbReference type="ARBA" id="ARBA00022519"/>
    </source>
</evidence>
<evidence type="ECO:0000256" key="4">
    <source>
        <dbReference type="ARBA" id="ARBA00022448"/>
    </source>
</evidence>
<dbReference type="PROSITE" id="PS00409">
    <property type="entry name" value="PROKAR_NTER_METHYL"/>
    <property type="match status" value="1"/>
</dbReference>
<dbReference type="Pfam" id="PF07963">
    <property type="entry name" value="N_methyl"/>
    <property type="match status" value="1"/>
</dbReference>
<dbReference type="STRING" id="104623.Ser39006_03459"/>
<comment type="similarity">
    <text evidence="3 12">Belongs to the GSP I family.</text>
</comment>
<proteinExistence type="inferred from homology"/>
<reference evidence="15" key="4">
    <citation type="submission" date="2017-11" db="EMBL/GenBank/DDBJ databases">
        <title>Complete genome sequence of Serratia sp. ATCC 39006.</title>
        <authorList>
            <person name="Hampton H.G."/>
            <person name="Jackson S.A."/>
            <person name="Jauregui R."/>
            <person name="Poulter G.T.M."/>
            <person name="Salmond G.P.C."/>
            <person name="Fineran P.C."/>
        </authorList>
    </citation>
    <scope>NUCLEOTIDE SEQUENCE</scope>
    <source>
        <strain evidence="15">ATCC 39006</strain>
    </source>
</reference>
<comment type="subunit">
    <text evidence="12">Type II secretion is composed of four main components: the outer membrane complex, the inner membrane complex, the cytoplasmic secretion ATPase and the periplasm-spanning pseudopilus.</text>
</comment>
<sequence length="125" mass="14127">MKQQGMTLLEVMIALVVFALAGLTVLKTTAQQAGTLSRLEEKTFASWIADNQQVQVQLENSWPDTRWIEGEVPFAGTLWYWRLQGVETADSHVRALDVEVRHNKNSPSSDAWLRSYVVRKGEPAQ</sequence>
<dbReference type="EMBL" id="CP025084">
    <property type="protein sequence ID" value="AUH04435.1"/>
    <property type="molecule type" value="Genomic_DNA"/>
</dbReference>
<accession>A0A2I5T6E9</accession>
<dbReference type="Pfam" id="PF02501">
    <property type="entry name" value="T2SSI"/>
    <property type="match status" value="1"/>
</dbReference>
<reference evidence="14 17" key="3">
    <citation type="submission" date="2017-11" db="EMBL/GenBank/DDBJ databases">
        <title>Complete genome sequence of Serratia sp. ATCC 39006 LacA.</title>
        <authorList>
            <person name="Hampton H.G."/>
            <person name="Jackson S.A."/>
            <person name="Jauregui R."/>
            <person name="Poulter G.T.M."/>
            <person name="Salmond G.P.C."/>
            <person name="Fineran P.C."/>
        </authorList>
    </citation>
    <scope>NUCLEOTIDE SEQUENCE [LARGE SCALE GENOMIC DNA]</scope>
    <source>
        <strain evidence="14 17">ATCC 39006</strain>
    </source>
</reference>
<dbReference type="SUPFAM" id="SSF54523">
    <property type="entry name" value="Pili subunits"/>
    <property type="match status" value="1"/>
</dbReference>
<keyword evidence="5" id="KW-1003">Cell membrane</keyword>
<dbReference type="RefSeq" id="WP_021016721.1">
    <property type="nucleotide sequence ID" value="NZ_CP025084.1"/>
</dbReference>
<dbReference type="Gene3D" id="3.30.1300.30">
    <property type="entry name" value="GSPII I/J protein-like"/>
    <property type="match status" value="1"/>
</dbReference>
<evidence type="ECO:0000256" key="5">
    <source>
        <dbReference type="ARBA" id="ARBA00022475"/>
    </source>
</evidence>
<organism evidence="15 16">
    <name type="scientific">Serratia sp. (strain ATCC 39006)</name>
    <name type="common">Prodigiosinella confusarubida</name>
    <dbReference type="NCBI Taxonomy" id="104623"/>
    <lineage>
        <taxon>Bacteria</taxon>
        <taxon>Pseudomonadati</taxon>
        <taxon>Pseudomonadota</taxon>
        <taxon>Gammaproteobacteria</taxon>
        <taxon>Enterobacterales</taxon>
        <taxon>Pectobacteriaceae</taxon>
        <taxon>Prodigiosinella</taxon>
    </lineage>
</organism>
<protein>
    <recommendedName>
        <fullName evidence="12">Type II secretion system protein I</fullName>
        <shortName evidence="12">T2SS minor pseudopilin I</shortName>
    </recommendedName>
</protein>
<keyword evidence="11" id="KW-0472">Membrane</keyword>
<dbReference type="AlphaFoldDB" id="A0A2I5T6E9"/>
<dbReference type="GO" id="GO:0005886">
    <property type="term" value="C:plasma membrane"/>
    <property type="evidence" value="ECO:0007669"/>
    <property type="project" value="UniProtKB-SubCell"/>
</dbReference>
<keyword evidence="6 12" id="KW-0488">Methylation</keyword>
<evidence type="ECO:0000256" key="1">
    <source>
        <dbReference type="ARBA" id="ARBA00003161"/>
    </source>
</evidence>
<evidence type="ECO:0000256" key="2">
    <source>
        <dbReference type="ARBA" id="ARBA00004377"/>
    </source>
</evidence>
<dbReference type="EMBL" id="CP025085">
    <property type="protein sequence ID" value="AUH00116.1"/>
    <property type="molecule type" value="Genomic_DNA"/>
</dbReference>
<evidence type="ECO:0000256" key="8">
    <source>
        <dbReference type="ARBA" id="ARBA00022692"/>
    </source>
</evidence>
<dbReference type="NCBIfam" id="TIGR02532">
    <property type="entry name" value="IV_pilin_GFxxxE"/>
    <property type="match status" value="1"/>
</dbReference>
<dbReference type="PANTHER" id="PTHR38779">
    <property type="entry name" value="TYPE II SECRETION SYSTEM PROTEIN I-RELATED"/>
    <property type="match status" value="1"/>
</dbReference>
<dbReference type="InterPro" id="IPR045584">
    <property type="entry name" value="Pilin-like"/>
</dbReference>
<evidence type="ECO:0000259" key="13">
    <source>
        <dbReference type="Pfam" id="PF02501"/>
    </source>
</evidence>
<evidence type="ECO:0000313" key="16">
    <source>
        <dbReference type="Proteomes" id="UP000017700"/>
    </source>
</evidence>
<keyword evidence="8" id="KW-0812">Transmembrane</keyword>
<evidence type="ECO:0000313" key="14">
    <source>
        <dbReference type="EMBL" id="AUH00116.1"/>
    </source>
</evidence>
<evidence type="ECO:0000256" key="11">
    <source>
        <dbReference type="ARBA" id="ARBA00023136"/>
    </source>
</evidence>
<dbReference type="NCBIfam" id="TIGR01707">
    <property type="entry name" value="gspI"/>
    <property type="match status" value="1"/>
</dbReference>
<evidence type="ECO:0000256" key="9">
    <source>
        <dbReference type="ARBA" id="ARBA00022927"/>
    </source>
</evidence>
<dbReference type="InterPro" id="IPR010052">
    <property type="entry name" value="T2SS_protein-GspI"/>
</dbReference>
<dbReference type="KEGG" id="serq:CWC46_10045"/>
<dbReference type="InterPro" id="IPR012902">
    <property type="entry name" value="N_methyl_site"/>
</dbReference>
<evidence type="ECO:0000256" key="6">
    <source>
        <dbReference type="ARBA" id="ARBA00022481"/>
    </source>
</evidence>
<comment type="PTM">
    <text evidence="12">Cleaved by prepilin peptidase.</text>
</comment>
<dbReference type="PANTHER" id="PTHR38779:SF2">
    <property type="entry name" value="TYPE II SECRETION SYSTEM PROTEIN I-RELATED"/>
    <property type="match status" value="1"/>
</dbReference>
<keyword evidence="9" id="KW-0653">Protein transport</keyword>
<dbReference type="GO" id="GO:0015627">
    <property type="term" value="C:type II protein secretion system complex"/>
    <property type="evidence" value="ECO:0007669"/>
    <property type="project" value="UniProtKB-UniRule"/>
</dbReference>
<evidence type="ECO:0000313" key="17">
    <source>
        <dbReference type="Proteomes" id="UP000233778"/>
    </source>
</evidence>
<dbReference type="Proteomes" id="UP000233778">
    <property type="component" value="Chromosome"/>
</dbReference>
<keyword evidence="10" id="KW-1133">Transmembrane helix</keyword>
<reference evidence="15 16" key="1">
    <citation type="journal article" date="2013" name="Genome Announc.">
        <title>Draft genome sequence of Serratia sp. strain ATCC 39006, a model bacterium for analysis of the biosynthesis and regulation of prodigiosin, a carbapenem, and gas vesicles.</title>
        <authorList>
            <person name="Fineran P.C."/>
            <person name="Iglesias Cans M.C."/>
            <person name="Ramsay J.P."/>
            <person name="Wilf N.M."/>
            <person name="Cossyleon D."/>
            <person name="McNeil M.B."/>
            <person name="Williamson N.R."/>
            <person name="Monson R.E."/>
            <person name="Becher S.A."/>
            <person name="Stanton J.A."/>
            <person name="Brugger K."/>
            <person name="Brown S.D."/>
            <person name="Salmond G.P."/>
        </authorList>
    </citation>
    <scope>NUCLEOTIDE SEQUENCE [LARGE SCALE GENOMIC DNA]</scope>
    <source>
        <strain evidence="15">ATCC 39006</strain>
        <strain evidence="16">ATCC 39006 / SC 11482</strain>
    </source>
</reference>
<keyword evidence="4" id="KW-0813">Transport</keyword>
<evidence type="ECO:0000313" key="15">
    <source>
        <dbReference type="EMBL" id="AUH04435.1"/>
    </source>
</evidence>
<dbReference type="Proteomes" id="UP000017700">
    <property type="component" value="Chromosome"/>
</dbReference>
<dbReference type="InterPro" id="IPR003413">
    <property type="entry name" value="T2SS_GspI_C"/>
</dbReference>
<evidence type="ECO:0000256" key="12">
    <source>
        <dbReference type="RuleBase" id="RU368030"/>
    </source>
</evidence>
<keyword evidence="7 12" id="KW-0997">Cell inner membrane</keyword>
<gene>
    <name evidence="15" type="primary">gspI</name>
    <name evidence="14" type="ORF">CWC46_10045</name>
    <name evidence="15" type="ORF">Ser39006_010050</name>
</gene>
<dbReference type="KEGG" id="sera:Ser39006_010050"/>
<comment type="function">
    <text evidence="1">Component of the type II secretion system required for the energy-dependent secretion of extracellular factors such as proteases and toxins from the periplasm. Part of the pseudopilus tip complex that is critical for the recognition and binding of secretion substrates.</text>
</comment>